<dbReference type="InterPro" id="IPR051913">
    <property type="entry name" value="GH2_Domain-Containing"/>
</dbReference>
<feature type="region of interest" description="Disordered" evidence="1">
    <location>
        <begin position="944"/>
        <end position="974"/>
    </location>
</feature>
<keyword evidence="2" id="KW-0732">Signal</keyword>
<reference evidence="3 4" key="1">
    <citation type="submission" date="2019-02" db="EMBL/GenBank/DDBJ databases">
        <title>Deep-cultivation of Planctomycetes and their phenomic and genomic characterization uncovers novel biology.</title>
        <authorList>
            <person name="Wiegand S."/>
            <person name="Jogler M."/>
            <person name="Boedeker C."/>
            <person name="Pinto D."/>
            <person name="Vollmers J."/>
            <person name="Rivas-Marin E."/>
            <person name="Kohn T."/>
            <person name="Peeters S.H."/>
            <person name="Heuer A."/>
            <person name="Rast P."/>
            <person name="Oberbeckmann S."/>
            <person name="Bunk B."/>
            <person name="Jeske O."/>
            <person name="Meyerdierks A."/>
            <person name="Storesund J.E."/>
            <person name="Kallscheuer N."/>
            <person name="Luecker S."/>
            <person name="Lage O.M."/>
            <person name="Pohl T."/>
            <person name="Merkel B.J."/>
            <person name="Hornburger P."/>
            <person name="Mueller R.-W."/>
            <person name="Bruemmer F."/>
            <person name="Labrenz M."/>
            <person name="Spormann A.M."/>
            <person name="Op Den Camp H."/>
            <person name="Overmann J."/>
            <person name="Amann R."/>
            <person name="Jetten M.S.M."/>
            <person name="Mascher T."/>
            <person name="Medema M.H."/>
            <person name="Devos D.P."/>
            <person name="Kaster A.-K."/>
            <person name="Ovreas L."/>
            <person name="Rohde M."/>
            <person name="Galperin M.Y."/>
            <person name="Jogler C."/>
        </authorList>
    </citation>
    <scope>NUCLEOTIDE SEQUENCE [LARGE SCALE GENOMIC DNA]</scope>
    <source>
        <strain evidence="3 4">CA13</strain>
    </source>
</reference>
<evidence type="ECO:0000313" key="3">
    <source>
        <dbReference type="EMBL" id="TWT85054.1"/>
    </source>
</evidence>
<dbReference type="Proteomes" id="UP000315010">
    <property type="component" value="Unassembled WGS sequence"/>
</dbReference>
<dbReference type="SUPFAM" id="SSF51445">
    <property type="entry name" value="(Trans)glycosidases"/>
    <property type="match status" value="1"/>
</dbReference>
<name>A0A5C5ZCJ9_9BACT</name>
<keyword evidence="4" id="KW-1185">Reference proteome</keyword>
<gene>
    <name evidence="3" type="primary">uidA_4</name>
    <name evidence="3" type="ORF">CA13_65360</name>
</gene>
<evidence type="ECO:0000256" key="1">
    <source>
        <dbReference type="SAM" id="MobiDB-lite"/>
    </source>
</evidence>
<feature type="chain" id="PRO_5022797219" evidence="2">
    <location>
        <begin position="31"/>
        <end position="974"/>
    </location>
</feature>
<dbReference type="SUPFAM" id="SSF49785">
    <property type="entry name" value="Galactose-binding domain-like"/>
    <property type="match status" value="1"/>
</dbReference>
<keyword evidence="3" id="KW-0326">Glycosidase</keyword>
<dbReference type="Gene3D" id="2.60.120.260">
    <property type="entry name" value="Galactose-binding domain-like"/>
    <property type="match status" value="1"/>
</dbReference>
<dbReference type="GO" id="GO:0005975">
    <property type="term" value="P:carbohydrate metabolic process"/>
    <property type="evidence" value="ECO:0007669"/>
    <property type="project" value="InterPro"/>
</dbReference>
<feature type="signal peptide" evidence="2">
    <location>
        <begin position="1"/>
        <end position="30"/>
    </location>
</feature>
<dbReference type="AlphaFoldDB" id="A0A5C5ZCJ9"/>
<dbReference type="PANTHER" id="PTHR42732">
    <property type="entry name" value="BETA-GALACTOSIDASE"/>
    <property type="match status" value="1"/>
</dbReference>
<dbReference type="Gene3D" id="3.20.20.80">
    <property type="entry name" value="Glycosidases"/>
    <property type="match status" value="1"/>
</dbReference>
<sequence length="974" mass="109157" precursor="true">MHFVTSARFVARSLAIFALGWSSLSLTAYATDGVSERLHLEGTWRFALDREDIGLREKWFTDDLRDRIELPGVLQAQGFGDEISADTPWVLGLGGEWWKLQPEELRSAFSQPGRVEVPFLSQPPRHFLGAAWYQRDIEIPAEWNNRRTQLVLERPRWESTVWIDEHQVGSMRSLVAPHEFDFGVLEPGHHRLTIRLDNRMIVSDPKGNNGHMPDAHAVSDALGSTWNGVAGKIELRCTPQVWLSDVQAFPNVADKSVRMKVKVGNITGETGRGQLIVGGVETEVVWQVGGGEAEVVVPLGEDAATWDEFNPQLHRLRAVLQSPLGEHSQEVTFGLREITWRGKEPLINGRVVNFRTTHFGNDFPLTGYPATDVESWQRIIRRCQEFGLNGIRFHSCCPPEAAFTAADELGFYLQAECGLWSPFYTDGVFTSYLEEETELLLRAYGNHPSFVLFSPSNEPSGRYTEVTPQWAKRWYERDPRRLYAAGTGWNRPEQVTGGAQFAGLVRYGRGELRNTTGWFGNDHRTALEGIEIPVLAHEIGQWCAYPDFDVIEKFTGYLRPSNYHIFRYIAERNGVADINDQLAWASGKFQLACYKEELEANLRTPGLAGHQMLDIRDYLGQGTALIGVLDAFWDPKSYVSGEEFRRFHSPTVPLARLRQRTFTTSDTLDAEVAIYHFGARPLVSAKPYWKIVNADGTTVRNGVWDTCDVPIGKDIPLGKVNTVLHSLPAPRAYKLVVGLEGGEIENDWNFWLYPKESSAPTPAGVLVAQDWQEATERLEDGGTVLFVPGPKDLDPTRSPPMKKTPVFWNIQMTVRPPRRPEPRFDAMLGLLCDSEHPALANFPTDKHCDWQWTSIVDGVRSVNLTSMPQDLQPIVSAIDDWNRNWRLGVLFECRVGHGRLLVSAIPLDNADPVTLQLRESLLTYAAGEASLPLATLTRDQADSLWGMESPGGTAPAAQQFDPDLDDGTGPANAK</sequence>
<accession>A0A5C5ZCJ9</accession>
<dbReference type="EC" id="3.2.1.31" evidence="3"/>
<evidence type="ECO:0000313" key="4">
    <source>
        <dbReference type="Proteomes" id="UP000315010"/>
    </source>
</evidence>
<comment type="caution">
    <text evidence="3">The sequence shown here is derived from an EMBL/GenBank/DDBJ whole genome shotgun (WGS) entry which is preliminary data.</text>
</comment>
<dbReference type="EMBL" id="SJPJ01000001">
    <property type="protein sequence ID" value="TWT85054.1"/>
    <property type="molecule type" value="Genomic_DNA"/>
</dbReference>
<keyword evidence="3" id="KW-0378">Hydrolase</keyword>
<dbReference type="PANTHER" id="PTHR42732:SF1">
    <property type="entry name" value="BETA-MANNOSIDASE"/>
    <property type="match status" value="1"/>
</dbReference>
<dbReference type="InterPro" id="IPR008979">
    <property type="entry name" value="Galactose-bd-like_sf"/>
</dbReference>
<proteinExistence type="predicted"/>
<organism evidence="3 4">
    <name type="scientific">Novipirellula herctigrandis</name>
    <dbReference type="NCBI Taxonomy" id="2527986"/>
    <lineage>
        <taxon>Bacteria</taxon>
        <taxon>Pseudomonadati</taxon>
        <taxon>Planctomycetota</taxon>
        <taxon>Planctomycetia</taxon>
        <taxon>Pirellulales</taxon>
        <taxon>Pirellulaceae</taxon>
        <taxon>Novipirellula</taxon>
    </lineage>
</organism>
<evidence type="ECO:0000256" key="2">
    <source>
        <dbReference type="SAM" id="SignalP"/>
    </source>
</evidence>
<dbReference type="InterPro" id="IPR017853">
    <property type="entry name" value="GH"/>
</dbReference>
<dbReference type="GO" id="GO:0004566">
    <property type="term" value="F:beta-glucuronidase activity"/>
    <property type="evidence" value="ECO:0007669"/>
    <property type="project" value="UniProtKB-EC"/>
</dbReference>
<protein>
    <submittedName>
        <fullName evidence="3">Beta-glucuronidase</fullName>
        <ecNumber evidence="3">3.2.1.31</ecNumber>
    </submittedName>
</protein>